<feature type="region of interest" description="Disordered" evidence="1">
    <location>
        <begin position="418"/>
        <end position="500"/>
    </location>
</feature>
<evidence type="ECO:0000313" key="3">
    <source>
        <dbReference type="Proteomes" id="UP000800200"/>
    </source>
</evidence>
<dbReference type="OrthoDB" id="3687991at2759"/>
<organism evidence="2 3">
    <name type="scientific">Zopfia rhizophila CBS 207.26</name>
    <dbReference type="NCBI Taxonomy" id="1314779"/>
    <lineage>
        <taxon>Eukaryota</taxon>
        <taxon>Fungi</taxon>
        <taxon>Dikarya</taxon>
        <taxon>Ascomycota</taxon>
        <taxon>Pezizomycotina</taxon>
        <taxon>Dothideomycetes</taxon>
        <taxon>Dothideomycetes incertae sedis</taxon>
        <taxon>Zopfiaceae</taxon>
        <taxon>Zopfia</taxon>
    </lineage>
</organism>
<accession>A0A6A6ERJ7</accession>
<feature type="region of interest" description="Disordered" evidence="1">
    <location>
        <begin position="346"/>
        <end position="365"/>
    </location>
</feature>
<protein>
    <submittedName>
        <fullName evidence="2">Uncharacterized protein</fullName>
    </submittedName>
</protein>
<proteinExistence type="predicted"/>
<feature type="region of interest" description="Disordered" evidence="1">
    <location>
        <begin position="1"/>
        <end position="125"/>
    </location>
</feature>
<dbReference type="Proteomes" id="UP000800200">
    <property type="component" value="Unassembled WGS sequence"/>
</dbReference>
<evidence type="ECO:0000256" key="1">
    <source>
        <dbReference type="SAM" id="MobiDB-lite"/>
    </source>
</evidence>
<feature type="compositionally biased region" description="Low complexity" evidence="1">
    <location>
        <begin position="527"/>
        <end position="538"/>
    </location>
</feature>
<feature type="compositionally biased region" description="Basic and acidic residues" evidence="1">
    <location>
        <begin position="54"/>
        <end position="65"/>
    </location>
</feature>
<evidence type="ECO:0000313" key="2">
    <source>
        <dbReference type="EMBL" id="KAF2193653.1"/>
    </source>
</evidence>
<name>A0A6A6ERJ7_9PEZI</name>
<feature type="region of interest" description="Disordered" evidence="1">
    <location>
        <begin position="164"/>
        <end position="231"/>
    </location>
</feature>
<feature type="region of interest" description="Disordered" evidence="1">
    <location>
        <begin position="517"/>
        <end position="556"/>
    </location>
</feature>
<reference evidence="2" key="1">
    <citation type="journal article" date="2020" name="Stud. Mycol.">
        <title>101 Dothideomycetes genomes: a test case for predicting lifestyles and emergence of pathogens.</title>
        <authorList>
            <person name="Haridas S."/>
            <person name="Albert R."/>
            <person name="Binder M."/>
            <person name="Bloem J."/>
            <person name="Labutti K."/>
            <person name="Salamov A."/>
            <person name="Andreopoulos B."/>
            <person name="Baker S."/>
            <person name="Barry K."/>
            <person name="Bills G."/>
            <person name="Bluhm B."/>
            <person name="Cannon C."/>
            <person name="Castanera R."/>
            <person name="Culley D."/>
            <person name="Daum C."/>
            <person name="Ezra D."/>
            <person name="Gonzalez J."/>
            <person name="Henrissat B."/>
            <person name="Kuo A."/>
            <person name="Liang C."/>
            <person name="Lipzen A."/>
            <person name="Lutzoni F."/>
            <person name="Magnuson J."/>
            <person name="Mondo S."/>
            <person name="Nolan M."/>
            <person name="Ohm R."/>
            <person name="Pangilinan J."/>
            <person name="Park H.-J."/>
            <person name="Ramirez L."/>
            <person name="Alfaro M."/>
            <person name="Sun H."/>
            <person name="Tritt A."/>
            <person name="Yoshinaga Y."/>
            <person name="Zwiers L.-H."/>
            <person name="Turgeon B."/>
            <person name="Goodwin S."/>
            <person name="Spatafora J."/>
            <person name="Crous P."/>
            <person name="Grigoriev I."/>
        </authorList>
    </citation>
    <scope>NUCLEOTIDE SEQUENCE</scope>
    <source>
        <strain evidence="2">CBS 207.26</strain>
    </source>
</reference>
<keyword evidence="3" id="KW-1185">Reference proteome</keyword>
<feature type="compositionally biased region" description="Basic and acidic residues" evidence="1">
    <location>
        <begin position="428"/>
        <end position="457"/>
    </location>
</feature>
<sequence>MAQLKRKQSAMQDLATSSAPPQKVQKVSHPDESEGYKSASGWASINNPDAKLIAPKDDHESKSSDLSELSGADQEGQGKLSEVELSDIGRKQPKMKVKQPKLSSDSESGDYPPGAGLIRPYDPTKDPKVIAQVTVNTDDALEKENAKIEPKELLKAAEAKEMLKNSKAVRDDTSEDSSSDNGKQEASKSTDHKDDAKTSEDDASATLKTKKKQRYESKLVPQESRRMAKKGTKDASLLAIRVKNKKTDEVKFLTFKKSPEDFNWDSDTDIDWLNRWRTQIFGRGGNKTKTVSMWHRDEEYWVELEYRLLIKYSEINSKVRIPTLLQILSDFNKFFIGRKLIDPEGDELPPRTERNYSSYTSKTGRGSIEDLKKKLFSLQGKRKGGPIYRPRISEQMFQKFKRMKGLVVEGKLEPEDIVTPDDPSFIFPEHKGASSSKADSKKSSKFKEGVDNNDKGKAKQNAKGMDKDDEPDSDRADNSSTDENEAGKDGVKGGVTEEAAKAEIVRLVEGILLRKEELSKVELEKQTNPTTDAPPAAAEDGLSESPSTEPEEVAAVEALVAITSDAHASARTGDAKLSRKRFRDDGAVDKTKDDDAEEAVNAPADKKHKVSTRAHATEPAEKTPSVTTTTKRRAIASRVSGLILMSRIRASYRRRSEWDTRNLFRRKGCSLGVNRLQMCVRRNIHLDQYVKAFELPKILVPI</sequence>
<dbReference type="AlphaFoldDB" id="A0A6A6ERJ7"/>
<feature type="compositionally biased region" description="Basic and acidic residues" evidence="1">
    <location>
        <begin position="182"/>
        <end position="200"/>
    </location>
</feature>
<gene>
    <name evidence="2" type="ORF">K469DRAFT_691181</name>
</gene>
<feature type="compositionally biased region" description="Polar residues" evidence="1">
    <location>
        <begin position="9"/>
        <end position="20"/>
    </location>
</feature>
<feature type="compositionally biased region" description="Polar residues" evidence="1">
    <location>
        <begin position="355"/>
        <end position="364"/>
    </location>
</feature>
<feature type="region of interest" description="Disordered" evidence="1">
    <location>
        <begin position="585"/>
        <end position="630"/>
    </location>
</feature>
<dbReference type="EMBL" id="ML994613">
    <property type="protein sequence ID" value="KAF2193653.1"/>
    <property type="molecule type" value="Genomic_DNA"/>
</dbReference>